<evidence type="ECO:0000313" key="2">
    <source>
        <dbReference type="EMBL" id="GLC32209.1"/>
    </source>
</evidence>
<evidence type="ECO:0000259" key="1">
    <source>
        <dbReference type="Pfam" id="PF10105"/>
    </source>
</evidence>
<reference evidence="2 3" key="1">
    <citation type="journal article" date="2024" name="Int. J. Syst. Evol. Microbiol.">
        <title>Clostridium omnivorum sp. nov., isolated from anoxic soil under the treatment of reductive soil disinfestation.</title>
        <authorList>
            <person name="Ueki A."/>
            <person name="Tonouchi A."/>
            <person name="Kaku N."/>
            <person name="Honma S."/>
            <person name="Ueki K."/>
        </authorList>
    </citation>
    <scope>NUCLEOTIDE SEQUENCE [LARGE SCALE GENOMIC DNA]</scope>
    <source>
        <strain evidence="2 3">E14</strain>
    </source>
</reference>
<organism evidence="2 3">
    <name type="scientific">Clostridium omnivorum</name>
    <dbReference type="NCBI Taxonomy" id="1604902"/>
    <lineage>
        <taxon>Bacteria</taxon>
        <taxon>Bacillati</taxon>
        <taxon>Bacillota</taxon>
        <taxon>Clostridia</taxon>
        <taxon>Eubacteriales</taxon>
        <taxon>Clostridiaceae</taxon>
        <taxon>Clostridium</taxon>
    </lineage>
</organism>
<dbReference type="Pfam" id="PF10105">
    <property type="entry name" value="DUF2344"/>
    <property type="match status" value="1"/>
</dbReference>
<dbReference type="RefSeq" id="WP_264851518.1">
    <property type="nucleotide sequence ID" value="NZ_BRXR01000001.1"/>
</dbReference>
<dbReference type="NCBIfam" id="TIGR03936">
    <property type="entry name" value="sam_1_link_chp"/>
    <property type="match status" value="1"/>
</dbReference>
<evidence type="ECO:0000313" key="3">
    <source>
        <dbReference type="Proteomes" id="UP001208567"/>
    </source>
</evidence>
<dbReference type="InterPro" id="IPR018768">
    <property type="entry name" value="DUF2344"/>
</dbReference>
<name>A0ABQ5NAJ5_9CLOT</name>
<protein>
    <submittedName>
        <fullName evidence="2">Radical SAM protein</fullName>
    </submittedName>
</protein>
<sequence>MRYLIKFTKESEIKFISHLDLMRTIQRIVRRAELPVEYSKGFNPHMSISIAQPLSVGMYSKGEYMDLVLTEELEEDSIKKRLNANVPSGIRFIEVVKIINVEGEKKLPQAMALIEAAEYNINIKYDDLKNLMKQVEDLKNKDQWNTIKRSKNGDKEVDIKPLIKSFRYNETSRGLNLRVILACGSKENLSADLLASFIKNNTDNFKAETFVDIEREEMFVIKNNKFIPLFKCIE</sequence>
<accession>A0ABQ5NAJ5</accession>
<dbReference type="Proteomes" id="UP001208567">
    <property type="component" value="Unassembled WGS sequence"/>
</dbReference>
<proteinExistence type="predicted"/>
<feature type="domain" description="DUF2344" evidence="1">
    <location>
        <begin position="2"/>
        <end position="190"/>
    </location>
</feature>
<comment type="caution">
    <text evidence="2">The sequence shown here is derived from an EMBL/GenBank/DDBJ whole genome shotgun (WGS) entry which is preliminary data.</text>
</comment>
<gene>
    <name evidence="2" type="ORF">bsdE14_36190</name>
</gene>
<dbReference type="EMBL" id="BRXR01000001">
    <property type="protein sequence ID" value="GLC32209.1"/>
    <property type="molecule type" value="Genomic_DNA"/>
</dbReference>
<keyword evidence="3" id="KW-1185">Reference proteome</keyword>